<evidence type="ECO:0000313" key="1">
    <source>
        <dbReference type="EMBL" id="MEE1881492.1"/>
    </source>
</evidence>
<organism evidence="2 3">
    <name type="scientific">Pseudomonas soli</name>
    <dbReference type="NCBI Taxonomy" id="1306993"/>
    <lineage>
        <taxon>Bacteria</taxon>
        <taxon>Pseudomonadati</taxon>
        <taxon>Pseudomonadota</taxon>
        <taxon>Gammaproteobacteria</taxon>
        <taxon>Pseudomonadales</taxon>
        <taxon>Pseudomonadaceae</taxon>
        <taxon>Pseudomonas</taxon>
    </lineage>
</organism>
<name>A0A1H9PYY1_9PSED</name>
<evidence type="ECO:0000313" key="4">
    <source>
        <dbReference type="Proteomes" id="UP001329505"/>
    </source>
</evidence>
<dbReference type="EMBL" id="FOEQ01000009">
    <property type="protein sequence ID" value="SER53350.1"/>
    <property type="molecule type" value="Genomic_DNA"/>
</dbReference>
<proteinExistence type="predicted"/>
<gene>
    <name evidence="2" type="ORF">SAMN05216230_10948</name>
    <name evidence="1" type="ORF">V0R55_15095</name>
</gene>
<protein>
    <submittedName>
        <fullName evidence="2">Uncharacterized protein</fullName>
    </submittedName>
</protein>
<reference evidence="1 4" key="2">
    <citation type="submission" date="2024-01" db="EMBL/GenBank/DDBJ databases">
        <title>Unpublished Manusciprt.</title>
        <authorList>
            <person name="Duman M."/>
            <person name="Valdes E.G."/>
            <person name="Ajmi N."/>
            <person name="Altun S."/>
            <person name="Saticioglu I.B."/>
        </authorList>
    </citation>
    <scope>NUCLEOTIDE SEQUENCE [LARGE SCALE GENOMIC DNA]</scope>
    <source>
        <strain evidence="1 4">139P</strain>
    </source>
</reference>
<evidence type="ECO:0000313" key="3">
    <source>
        <dbReference type="Proteomes" id="UP000199221"/>
    </source>
</evidence>
<dbReference type="Proteomes" id="UP000199221">
    <property type="component" value="Unassembled WGS sequence"/>
</dbReference>
<sequence>MSEHGDHPSVYYLGRECRRNGGGKLANPFAYHTFHGSWFLAGWNDMDLEIEQKNPKRAAKNKAA</sequence>
<dbReference type="Proteomes" id="UP001329505">
    <property type="component" value="Unassembled WGS sequence"/>
</dbReference>
<accession>A0A1H9PYY1</accession>
<reference evidence="2 3" key="1">
    <citation type="submission" date="2016-10" db="EMBL/GenBank/DDBJ databases">
        <authorList>
            <person name="de Groot N.N."/>
        </authorList>
    </citation>
    <scope>NUCLEOTIDE SEQUENCE [LARGE SCALE GENOMIC DNA]</scope>
    <source>
        <strain evidence="2 3">LMG 27941</strain>
    </source>
</reference>
<dbReference type="EMBL" id="JAZDQQ010000012">
    <property type="protein sequence ID" value="MEE1881492.1"/>
    <property type="molecule type" value="Genomic_DNA"/>
</dbReference>
<keyword evidence="4" id="KW-1185">Reference proteome</keyword>
<evidence type="ECO:0000313" key="2">
    <source>
        <dbReference type="EMBL" id="SER53350.1"/>
    </source>
</evidence>
<dbReference type="RefSeq" id="WP_094011914.1">
    <property type="nucleotide sequence ID" value="NZ_FOEQ01000009.1"/>
</dbReference>
<dbReference type="AlphaFoldDB" id="A0A1H9PYY1"/>